<feature type="region of interest" description="Disordered" evidence="2">
    <location>
        <begin position="1"/>
        <end position="47"/>
    </location>
</feature>
<reference evidence="3 4" key="1">
    <citation type="submission" date="2023-10" db="EMBL/GenBank/DDBJ databases">
        <title>Genomes of two closely related lineages of the louse Polyplax serrata with different host specificities.</title>
        <authorList>
            <person name="Martinu J."/>
            <person name="Tarabai H."/>
            <person name="Stefka J."/>
            <person name="Hypsa V."/>
        </authorList>
    </citation>
    <scope>NUCLEOTIDE SEQUENCE [LARGE SCALE GENOMIC DNA]</scope>
    <source>
        <strain evidence="3">HR10_N</strain>
    </source>
</reference>
<evidence type="ECO:0000256" key="1">
    <source>
        <dbReference type="SAM" id="Coils"/>
    </source>
</evidence>
<keyword evidence="1" id="KW-0175">Coiled coil</keyword>
<evidence type="ECO:0000313" key="3">
    <source>
        <dbReference type="EMBL" id="KAK6629168.1"/>
    </source>
</evidence>
<organism evidence="3 4">
    <name type="scientific">Polyplax serrata</name>
    <name type="common">Common mouse louse</name>
    <dbReference type="NCBI Taxonomy" id="468196"/>
    <lineage>
        <taxon>Eukaryota</taxon>
        <taxon>Metazoa</taxon>
        <taxon>Ecdysozoa</taxon>
        <taxon>Arthropoda</taxon>
        <taxon>Hexapoda</taxon>
        <taxon>Insecta</taxon>
        <taxon>Pterygota</taxon>
        <taxon>Neoptera</taxon>
        <taxon>Paraneoptera</taxon>
        <taxon>Psocodea</taxon>
        <taxon>Troctomorpha</taxon>
        <taxon>Phthiraptera</taxon>
        <taxon>Anoplura</taxon>
        <taxon>Polyplacidae</taxon>
        <taxon>Polyplax</taxon>
    </lineage>
</organism>
<feature type="coiled-coil region" evidence="1">
    <location>
        <begin position="155"/>
        <end position="224"/>
    </location>
</feature>
<feature type="compositionally biased region" description="Basic and acidic residues" evidence="2">
    <location>
        <begin position="955"/>
        <end position="976"/>
    </location>
</feature>
<feature type="region of interest" description="Disordered" evidence="2">
    <location>
        <begin position="924"/>
        <end position="976"/>
    </location>
</feature>
<name>A0AAN8RWD4_POLSC</name>
<proteinExistence type="predicted"/>
<gene>
    <name evidence="3" type="ORF">RUM43_002985</name>
</gene>
<dbReference type="EMBL" id="JAWJWE010000036">
    <property type="protein sequence ID" value="KAK6629168.1"/>
    <property type="molecule type" value="Genomic_DNA"/>
</dbReference>
<feature type="coiled-coil region" evidence="1">
    <location>
        <begin position="264"/>
        <end position="560"/>
    </location>
</feature>
<feature type="compositionally biased region" description="Polar residues" evidence="2">
    <location>
        <begin position="1"/>
        <end position="21"/>
    </location>
</feature>
<feature type="compositionally biased region" description="Polar residues" evidence="2">
    <location>
        <begin position="1026"/>
        <end position="1048"/>
    </location>
</feature>
<feature type="compositionally biased region" description="Polar residues" evidence="2">
    <location>
        <begin position="879"/>
        <end position="890"/>
    </location>
</feature>
<evidence type="ECO:0000313" key="4">
    <source>
        <dbReference type="Proteomes" id="UP001372834"/>
    </source>
</evidence>
<protein>
    <submittedName>
        <fullName evidence="3">Uncharacterized protein</fullName>
    </submittedName>
</protein>
<feature type="region of interest" description="Disordered" evidence="2">
    <location>
        <begin position="1016"/>
        <end position="1070"/>
    </location>
</feature>
<feature type="coiled-coil region" evidence="1">
    <location>
        <begin position="759"/>
        <end position="800"/>
    </location>
</feature>
<sequence>MGATTSVQTDTANGESSTGSNEVKFDSYEDEDEDASHRGRCTGDNRGPILRYTNHSLALADTRPASNTDMRSEHMQISVKYLSEENVRLQLANEKLLEQIKCFRRAVQNDEVSGEKFRPLRVLSGTTNRRSTQASRLIRIRTFSGDSCDRDNIFGESTEDRLKRLEKHLASERQEKWSAIEFSEKCRIDLVNSERDLAKSNQEVRKLMGELEAHKKHIKDVETARKFGEEGECSGERRQTNGRESLQQFRKDLSAKREARQRALSAITAEMNGLREQLQKEKNRRCNLERELEISRQNHPLESILSDNSSLRNEIEILRENAERLKNVSSENVRLKFEAKRLNEEMDSLNLNLGELKFEYYEEKRKHERTMDRLKELENACEGNRQLRSGWEEEREKFYEKYDQEKEEITKRTNALKEVITITRQMLAIRESQVQELKVQLKDIEESVKKSRIMEENGLKAEYEKQLENIKSLKSNELSSIPRQVLYEERVRLMETEKKKQDEALEAKEKTIDEQSKEIEDLRTQLQASQRQTNFEREECECLDRELRLTVARCKDLENEISLINNMFTQMLLGPFNTGQETDLDKLTELLQENHDLIAEMTTKEDGSEIASVLPKLLLDLITQVDRMNVRKEENEMIESCDTISEQSESLLAENQGAVLPILSYKDATLFKPPVLDRRLPGDEDKDRVDSKLNENLNPTVQEIASNLPKVWRVLMELLSHHSIPEEPTRGDEKQCYKKVDTPNGPRTVISVSKTFIRLKDLILEKKALQKELTRLKQLNSHLETRLDDQEKRLSQVQCELHKTWGIVGRMRSQHQQLHTHEKILRYELQEKRVMLSELKQELEYCRDKWEQARQKNDESETEWKKLRREFAARKNKMYASSSLNDSGESGFSDEHNESGEECDADRSSTQSPLDHKLLEEIDEVQGNFPSTSETQEVHTKESEETPTAMVEPDALPRPETPDKISAQVDERERAREARNLRLKKLEEQCKLLVTQVGITKHKREYLNDRLEELHEQYGEPEEAGNRQNQPSTSGGMEPGNSSQQNIADGSENVEADSTQQEDPKQGPSQ</sequence>
<feature type="region of interest" description="Disordered" evidence="2">
    <location>
        <begin position="878"/>
        <end position="912"/>
    </location>
</feature>
<comment type="caution">
    <text evidence="3">The sequence shown here is derived from an EMBL/GenBank/DDBJ whole genome shotgun (WGS) entry which is preliminary data.</text>
</comment>
<accession>A0AAN8RWD4</accession>
<dbReference type="AlphaFoldDB" id="A0AAN8RWD4"/>
<dbReference type="Proteomes" id="UP001372834">
    <property type="component" value="Unassembled WGS sequence"/>
</dbReference>
<feature type="coiled-coil region" evidence="1">
    <location>
        <begin position="829"/>
        <end position="870"/>
    </location>
</feature>
<evidence type="ECO:0000256" key="2">
    <source>
        <dbReference type="SAM" id="MobiDB-lite"/>
    </source>
</evidence>
<feature type="compositionally biased region" description="Polar residues" evidence="2">
    <location>
        <begin position="1056"/>
        <end position="1070"/>
    </location>
</feature>